<accession>A0A0H2Z817</accession>
<dbReference type="RefSeq" id="WP_003140516.1">
    <property type="nucleotide sequence ID" value="NC_008463.1"/>
</dbReference>
<organism evidence="1 2">
    <name type="scientific">Pseudomonas aeruginosa (strain UCBPP-PA14)</name>
    <dbReference type="NCBI Taxonomy" id="208963"/>
    <lineage>
        <taxon>Bacteria</taxon>
        <taxon>Pseudomonadati</taxon>
        <taxon>Pseudomonadota</taxon>
        <taxon>Gammaproteobacteria</taxon>
        <taxon>Pseudomonadales</taxon>
        <taxon>Pseudomonadaceae</taxon>
        <taxon>Pseudomonas</taxon>
    </lineage>
</organism>
<protein>
    <recommendedName>
        <fullName evidence="3">DNA-binding protein</fullName>
    </recommendedName>
</protein>
<dbReference type="HOGENOM" id="CLU_189110_2_0_6"/>
<evidence type="ECO:0008006" key="3">
    <source>
        <dbReference type="Google" id="ProtNLM"/>
    </source>
</evidence>
<dbReference type="AlphaFoldDB" id="A0A0H2Z817"/>
<dbReference type="Proteomes" id="UP000000653">
    <property type="component" value="Chromosome"/>
</dbReference>
<dbReference type="KEGG" id="pau:PA14_49010"/>
<name>A0A0H2Z817_PSEAB</name>
<dbReference type="BioCyc" id="PAER208963:G1G74-4113-MONOMER"/>
<evidence type="ECO:0000313" key="2">
    <source>
        <dbReference type="Proteomes" id="UP000000653"/>
    </source>
</evidence>
<gene>
    <name evidence="1" type="ordered locus">PA14_49010</name>
</gene>
<reference evidence="1 2" key="1">
    <citation type="journal article" date="2006" name="Genome Biol.">
        <title>Genomic analysis reveals that Pseudomonas aeruginosa virulence is combinatorial.</title>
        <authorList>
            <person name="Lee D.G."/>
            <person name="Urbach J.M."/>
            <person name="Wu G."/>
            <person name="Liberati N.T."/>
            <person name="Feinbaum R.L."/>
            <person name="Miyata S."/>
            <person name="Diggins L.T."/>
            <person name="He J."/>
            <person name="Saucier M."/>
            <person name="Deziel E."/>
            <person name="Friedman L."/>
            <person name="Li L."/>
            <person name="Grills G."/>
            <person name="Montgomery K."/>
            <person name="Kucherlapati R."/>
            <person name="Rahme L.G."/>
            <person name="Ausubel F.M."/>
        </authorList>
    </citation>
    <scope>NUCLEOTIDE SEQUENCE [LARGE SCALE GENOMIC DNA]</scope>
    <source>
        <strain evidence="1 2">UCBPP-PA14</strain>
    </source>
</reference>
<proteinExistence type="predicted"/>
<sequence length="71" mass="8365">MEVEEIKAQDLRAAPPVLPWRDFANWIGMGEEHETVRGWIRKGYIPAYKIGKHVMVNVALFVHQLMEREEF</sequence>
<dbReference type="EMBL" id="CP000438">
    <property type="protein sequence ID" value="ABJ10362.1"/>
    <property type="molecule type" value="Genomic_DNA"/>
</dbReference>
<evidence type="ECO:0000313" key="1">
    <source>
        <dbReference type="EMBL" id="ABJ10362.1"/>
    </source>
</evidence>